<dbReference type="PANTHER" id="PTHR45532">
    <property type="entry name" value="WD REPEAT-CONTAINING PROTEIN 97"/>
    <property type="match status" value="1"/>
</dbReference>
<feature type="compositionally biased region" description="Polar residues" evidence="4">
    <location>
        <begin position="14"/>
        <end position="23"/>
    </location>
</feature>
<sequence length="1641" mass="182594">MGTKVEKKVVRRSSPLSSEGDNLSQDEDVYDADCFANPDPGVLKERNDLSFSEPVSEVFTSSSKWQILTLQSRARQLWLYLRMNLHGVVEKAKRAELHVTLLKHGLEPLRCLQVTARVSSLAQDPADKRFVVLDGIGYLHLHKEDGWARRTLKAPLALKGLASVLGPLGNVSRFVGWGPMGLVLLRSNFHLLWLSNPGTGWASGREPTCCLPVPELGLLLVAEAGGALALWRFRSGGHRLVPCGSPLQPPPSLGGALERLALGALAPHHTPCCYAAYGSSVLTFDLHAWSLTDVQHDLHKITISDLAYCEDLRVVVTASWDSTVKVWDSDWQIRMVFLGHTGPVTALTVLPNTLLVLSAALDGTLRTWDLQTSAQVGEVELCAWDPYDKSTPVKLLLPPARPGCPVISVRTNCVQLWHLHKLYSTLAQLSAPVLHLQVAPSLPAPTSPSLPVRLVCACADGSVYLVSRSTGQTVSALLLEPEDRAAAVAYCLPLEVLWVLTHTGDLVCATAACCPMRVLHRECPPPTPGPRPCCLHLYSHLTDPNRAFKSWKAANQRRGTPATSRDLARAKKDKNRYLPIVGHTDGSLSVFEWHTWKTVFRLKAHSPGPVTAIASTWSTIVTSGEDLTVKVWRVFPYAEESLSLLHTFASCHLAVALCAIGKCITVGFEDPDTATYGLVQFCLGQSSRYDHRPQDDPMDHITGLCCCPLLKLYACSSLDCTIRIWTAENRLLRLLQLDGAPQALAFCSDSGDLVLALGSRLCLVSHQVYLPTSYLVMILCQKAPSVVNDPPLPLMSQELLTSTQMQRLAVLRGVASLSTAKPSIQHPAGTVQKAVTKKDLTALAARDQDLQQLKLGLVGPATKQPLSAKQRQDAFENYIRLIYGTCFADMQSGGTPQMWSSVSLAVDREPPSLKHTDVCVDHQTIMPTLSQRLARIPPHLGVHSRASQLLAFSSLSEDLGLSLDLQVLSEYLQGPKPEAIEPPEPQLPPPIPLLLEKRPRELPSNLGGFFPATIDASKHFLLPIQFPGYVPNSVVLQKLWHQQEISGLGDLALLHDHHHQEIGQDDEWLVRHSMYYGRLQKPIQWKEESEEDMEEPEKAMSVSMSVGSITVQEEKLDLSWSQAESIISQMESEEIRTPDSQYHWSSHHFWKPQSIHEDIQIHLSPRHQRGRSPWIERYKFLPKFLQYFVIRNWFKKLFPIFTLEAYPEMGTVEGLASQFINLLEGASWGDRIHLLQALLRLIPDMSRGLCARLQDILLRLLNTEPPPSFQDPVQKKFVILALQLLLACSLDSRDVVLELMSYFLYSPPSCQAEIRKLMEGLGLHDPQGYLFKEMMSWVQGHDLVSKAALRRCCSQKLEDMMQYLQSPPVQMGMFRPTLIRLSELLSSVWTVPSTPKEALSQTSVMSGAPFLLSRTSSTVSRTPSMVLSQGEADSAGLEHQQSLMHLRQWQTHHTLSELLLPFTSLTDTQLLSPTSSDLLGEPLPLELTEWARTHFLDLGTTDLLNAFCEQLRLRQWEGLESPCLSPGLSPSMSPGMSPHPWPSLQQQEEPEVVLPQSTGHLDDQRLSMLGLRGHRMLHYPMRMRGSLKGPIKMLKLPLPRVELQPFPPGWPRPARPLPPLLLQPALQRYFLPDYSYPGDNP</sequence>
<dbReference type="InterPro" id="IPR019775">
    <property type="entry name" value="WD40_repeat_CS"/>
</dbReference>
<dbReference type="Proteomes" id="UP001652624">
    <property type="component" value="Chromosome 1"/>
</dbReference>
<name>A0ABM3XXK6_ERIEU</name>
<accession>A0ABM3XXK6</accession>
<evidence type="ECO:0000256" key="2">
    <source>
        <dbReference type="ARBA" id="ARBA00022737"/>
    </source>
</evidence>
<keyword evidence="2" id="KW-0677">Repeat</keyword>
<dbReference type="Pfam" id="PF00400">
    <property type="entry name" value="WD40"/>
    <property type="match status" value="4"/>
</dbReference>
<feature type="region of interest" description="Disordered" evidence="4">
    <location>
        <begin position="1"/>
        <end position="29"/>
    </location>
</feature>
<protein>
    <submittedName>
        <fullName evidence="6">WD repeat-containing protein 97 isoform X1</fullName>
    </submittedName>
</protein>
<dbReference type="InterPro" id="IPR001680">
    <property type="entry name" value="WD40_rpt"/>
</dbReference>
<evidence type="ECO:0000313" key="6">
    <source>
        <dbReference type="RefSeq" id="XP_060053553.1"/>
    </source>
</evidence>
<evidence type="ECO:0000313" key="5">
    <source>
        <dbReference type="Proteomes" id="UP001652624"/>
    </source>
</evidence>
<evidence type="ECO:0000256" key="4">
    <source>
        <dbReference type="SAM" id="MobiDB-lite"/>
    </source>
</evidence>
<reference evidence="6" key="2">
    <citation type="submission" date="2025-08" db="UniProtKB">
        <authorList>
            <consortium name="RefSeq"/>
        </authorList>
    </citation>
    <scope>IDENTIFICATION</scope>
</reference>
<keyword evidence="1 3" id="KW-0853">WD repeat</keyword>
<dbReference type="PANTHER" id="PTHR45532:SF1">
    <property type="entry name" value="WD REPEAT-CONTAINING PROTEIN 97"/>
    <property type="match status" value="1"/>
</dbReference>
<proteinExistence type="predicted"/>
<dbReference type="InterPro" id="IPR015943">
    <property type="entry name" value="WD40/YVTN_repeat-like_dom_sf"/>
</dbReference>
<dbReference type="GeneID" id="103107296"/>
<evidence type="ECO:0000256" key="1">
    <source>
        <dbReference type="ARBA" id="ARBA00022574"/>
    </source>
</evidence>
<dbReference type="RefSeq" id="XP_060053553.1">
    <property type="nucleotide sequence ID" value="XM_060197570.1"/>
</dbReference>
<dbReference type="PROSITE" id="PS50294">
    <property type="entry name" value="WD_REPEATS_REGION"/>
    <property type="match status" value="2"/>
</dbReference>
<dbReference type="SUPFAM" id="SSF50978">
    <property type="entry name" value="WD40 repeat-like"/>
    <property type="match status" value="1"/>
</dbReference>
<gene>
    <name evidence="6" type="primary">WDR97</name>
</gene>
<dbReference type="InterPro" id="IPR036322">
    <property type="entry name" value="WD40_repeat_dom_sf"/>
</dbReference>
<dbReference type="Gene3D" id="2.130.10.10">
    <property type="entry name" value="YVTN repeat-like/Quinoprotein amine dehydrogenase"/>
    <property type="match status" value="2"/>
</dbReference>
<reference evidence="5" key="1">
    <citation type="submission" date="2025-05" db="UniProtKB">
        <authorList>
            <consortium name="RefSeq"/>
        </authorList>
    </citation>
    <scope>NUCLEOTIDE SEQUENCE [LARGE SCALE GENOMIC DNA]</scope>
</reference>
<feature type="repeat" description="WD" evidence="3">
    <location>
        <begin position="337"/>
        <end position="378"/>
    </location>
</feature>
<dbReference type="PROSITE" id="PS50082">
    <property type="entry name" value="WD_REPEATS_2"/>
    <property type="match status" value="2"/>
</dbReference>
<evidence type="ECO:0000256" key="3">
    <source>
        <dbReference type="PROSITE-ProRule" id="PRU00221"/>
    </source>
</evidence>
<feature type="repeat" description="WD" evidence="3">
    <location>
        <begin position="296"/>
        <end position="328"/>
    </location>
</feature>
<keyword evidence="5" id="KW-1185">Reference proteome</keyword>
<dbReference type="SMART" id="SM00320">
    <property type="entry name" value="WD40"/>
    <property type="match status" value="6"/>
</dbReference>
<organism evidence="5 6">
    <name type="scientific">Erinaceus europaeus</name>
    <name type="common">Western European hedgehog</name>
    <dbReference type="NCBI Taxonomy" id="9365"/>
    <lineage>
        <taxon>Eukaryota</taxon>
        <taxon>Metazoa</taxon>
        <taxon>Chordata</taxon>
        <taxon>Craniata</taxon>
        <taxon>Vertebrata</taxon>
        <taxon>Euteleostomi</taxon>
        <taxon>Mammalia</taxon>
        <taxon>Eutheria</taxon>
        <taxon>Laurasiatheria</taxon>
        <taxon>Eulipotyphla</taxon>
        <taxon>Erinaceidae</taxon>
        <taxon>Erinaceinae</taxon>
        <taxon>Erinaceus</taxon>
    </lineage>
</organism>
<dbReference type="PROSITE" id="PS00678">
    <property type="entry name" value="WD_REPEATS_1"/>
    <property type="match status" value="1"/>
</dbReference>